<dbReference type="AlphaFoldDB" id="A0AA91T4G3"/>
<dbReference type="InterPro" id="IPR035445">
    <property type="entry name" value="GYF-like_dom_sf"/>
</dbReference>
<dbReference type="PANTHER" id="PTHR14445">
    <property type="entry name" value="GRB10 INTERACTING GYF PROTEIN"/>
    <property type="match status" value="1"/>
</dbReference>
<dbReference type="PANTHER" id="PTHR14445:SF36">
    <property type="entry name" value="FI03272P-RELATED"/>
    <property type="match status" value="1"/>
</dbReference>
<evidence type="ECO:0000256" key="1">
    <source>
        <dbReference type="SAM" id="Coils"/>
    </source>
</evidence>
<feature type="region of interest" description="Disordered" evidence="2">
    <location>
        <begin position="438"/>
        <end position="462"/>
    </location>
</feature>
<feature type="compositionally biased region" description="Polar residues" evidence="2">
    <location>
        <begin position="12"/>
        <end position="31"/>
    </location>
</feature>
<dbReference type="Proteomes" id="UP000195602">
    <property type="component" value="Unassembled WGS sequence"/>
</dbReference>
<dbReference type="Pfam" id="PF02213">
    <property type="entry name" value="GYF"/>
    <property type="match status" value="1"/>
</dbReference>
<dbReference type="InterPro" id="IPR051640">
    <property type="entry name" value="GRB10-interact_GYF"/>
</dbReference>
<feature type="coiled-coil region" evidence="1">
    <location>
        <begin position="553"/>
        <end position="580"/>
    </location>
</feature>
<reference evidence="4 5" key="1">
    <citation type="submission" date="2017-04" db="EMBL/GenBank/DDBJ databases">
        <title>Draft genome of the yeast Clavispora lusitaniae type strain CBS 6936.</title>
        <authorList>
            <person name="Durrens P."/>
            <person name="Klopp C."/>
            <person name="Biteau N."/>
            <person name="Fitton-Ouhabi V."/>
            <person name="Dementhon K."/>
            <person name="Accoceberry I."/>
            <person name="Sherman D.J."/>
            <person name="Noel T."/>
        </authorList>
    </citation>
    <scope>NUCLEOTIDE SEQUENCE [LARGE SCALE GENOMIC DNA]</scope>
    <source>
        <strain evidence="4 5">CBS 6936</strain>
    </source>
</reference>
<dbReference type="GO" id="GO:0005829">
    <property type="term" value="C:cytosol"/>
    <property type="evidence" value="ECO:0007669"/>
    <property type="project" value="TreeGrafter"/>
</dbReference>
<dbReference type="SUPFAM" id="SSF55277">
    <property type="entry name" value="GYF domain"/>
    <property type="match status" value="1"/>
</dbReference>
<feature type="region of interest" description="Disordered" evidence="2">
    <location>
        <begin position="1"/>
        <end position="57"/>
    </location>
</feature>
<feature type="compositionally biased region" description="Basic and acidic residues" evidence="2">
    <location>
        <begin position="508"/>
        <end position="527"/>
    </location>
</feature>
<protein>
    <recommendedName>
        <fullName evidence="3">GYF domain-containing protein</fullName>
    </recommendedName>
</protein>
<evidence type="ECO:0000259" key="3">
    <source>
        <dbReference type="PROSITE" id="PS50829"/>
    </source>
</evidence>
<gene>
    <name evidence="4" type="ORF">A9F13_01g03971</name>
</gene>
<feature type="region of interest" description="Disordered" evidence="2">
    <location>
        <begin position="505"/>
        <end position="527"/>
    </location>
</feature>
<feature type="domain" description="GYF" evidence="3">
    <location>
        <begin position="158"/>
        <end position="206"/>
    </location>
</feature>
<keyword evidence="1" id="KW-0175">Coiled coil</keyword>
<evidence type="ECO:0000256" key="2">
    <source>
        <dbReference type="SAM" id="MobiDB-lite"/>
    </source>
</evidence>
<dbReference type="KEGG" id="clus:A9F13_01g03971"/>
<dbReference type="EMBL" id="LYUB02000001">
    <property type="protein sequence ID" value="OVF10955.1"/>
    <property type="molecule type" value="Genomic_DNA"/>
</dbReference>
<organism evidence="4 5">
    <name type="scientific">Clavispora lusitaniae</name>
    <name type="common">Candida lusitaniae</name>
    <dbReference type="NCBI Taxonomy" id="36911"/>
    <lineage>
        <taxon>Eukaryota</taxon>
        <taxon>Fungi</taxon>
        <taxon>Dikarya</taxon>
        <taxon>Ascomycota</taxon>
        <taxon>Saccharomycotina</taxon>
        <taxon>Pichiomycetes</taxon>
        <taxon>Metschnikowiaceae</taxon>
        <taxon>Clavispora</taxon>
    </lineage>
</organism>
<sequence>MSQATWPRKPTSDSMFEDSTSPFSTSNPLVNTTSLPVSTPPSAPSTSHIPAISPNKGSKAYPMRQIFQVWYNNKDAILDVNVEVKKGESYRLAKPQQVYHLDLQHPEVQNAGASTHEDGVTDIVREEIDKPKVGLPPNLPVPNKPKPSEEMQLVEPQHIQWIYLDASGNEQGPFTGDVMQEWFSDGYLTPDLQIRRQEETNFQALKDFCDKVHNFLHPFSVPLPDLSREIPMANIRMNPDLSKTSADAGVGIGYSNASFGPLHQYLPVGNVGVTNVGANNVGGNNVTAGIGAANMRPSSSNLFDFMGDRPLQFQQSFGLNQNLGFGQLHMPSLLQQSIQPQQPQLARTSSWAMDSSIGGMGASNTADPIGMGSSPWLAGVQSVSRVSSPFVPEPPKAEDVLQDLHNSMVTGILNDDFVRPLPTVKRSAVETSFDLMASADHTPASDKNESQASTQVKEDDIPVSLVNTLAETTIAEPTAHAPQSPEVTKSIVSQPEDEVHVANAETTPVEKKSVTTAKVEAETTDSSKRTEEAAAVIAPWAKAAEAKPAVTLKQIQELEAERLEKERQMKAELKASMRSEANLASKEDKLPEKVAFNWANSNPQPTIKKTLAEIQKDEAEAAKAKAKTISAPKLSLADALSTLPKEEANAWTTVATKKPQAPKKATPMAYTPSGSSLNPSMLRAASANTLNHPSVNGVALREDFMVWARSAITNLYPSVSKDDLLEVFTTLPAHSDSVQLIAETIYSSSATMDGRRFAQEFMKKRQQVEKEVGNDGQSWSSAIASSANKIPTVDDDGWSTSVKSKKKGKRN</sequence>
<evidence type="ECO:0000313" key="5">
    <source>
        <dbReference type="Proteomes" id="UP000195602"/>
    </source>
</evidence>
<dbReference type="PROSITE" id="PS50829">
    <property type="entry name" value="GYF"/>
    <property type="match status" value="1"/>
</dbReference>
<feature type="compositionally biased region" description="Polar residues" evidence="2">
    <location>
        <begin position="775"/>
        <end position="789"/>
    </location>
</feature>
<feature type="region of interest" description="Disordered" evidence="2">
    <location>
        <begin position="768"/>
        <end position="811"/>
    </location>
</feature>
<accession>A0AA91T4G3</accession>
<evidence type="ECO:0000313" key="4">
    <source>
        <dbReference type="EMBL" id="OVF10955.1"/>
    </source>
</evidence>
<proteinExistence type="predicted"/>
<dbReference type="SMART" id="SM00444">
    <property type="entry name" value="GYF"/>
    <property type="match status" value="1"/>
</dbReference>
<name>A0AA91T4G3_CLALS</name>
<comment type="caution">
    <text evidence="4">The sequence shown here is derived from an EMBL/GenBank/DDBJ whole genome shotgun (WGS) entry which is preliminary data.</text>
</comment>
<dbReference type="Gene3D" id="3.30.1490.40">
    <property type="match status" value="1"/>
</dbReference>
<dbReference type="InterPro" id="IPR003169">
    <property type="entry name" value="GYF"/>
</dbReference>
<feature type="compositionally biased region" description="Low complexity" evidence="2">
    <location>
        <begin position="44"/>
        <end position="54"/>
    </location>
</feature>